<reference evidence="2 3" key="1">
    <citation type="journal article" date="2020" name="Nature">
        <title>Six reference-quality genomes reveal evolution of bat adaptations.</title>
        <authorList>
            <person name="Jebb D."/>
            <person name="Huang Z."/>
            <person name="Pippel M."/>
            <person name="Hughes G.M."/>
            <person name="Lavrichenko K."/>
            <person name="Devanna P."/>
            <person name="Winkler S."/>
            <person name="Jermiin L.S."/>
            <person name="Skirmuntt E.C."/>
            <person name="Katzourakis A."/>
            <person name="Burkitt-Gray L."/>
            <person name="Ray D.A."/>
            <person name="Sullivan K.A.M."/>
            <person name="Roscito J.G."/>
            <person name="Kirilenko B.M."/>
            <person name="Davalos L.M."/>
            <person name="Corthals A.P."/>
            <person name="Power M.L."/>
            <person name="Jones G."/>
            <person name="Ransome R.D."/>
            <person name="Dechmann D.K.N."/>
            <person name="Locatelli A.G."/>
            <person name="Puechmaille S.J."/>
            <person name="Fedrigo O."/>
            <person name="Jarvis E.D."/>
            <person name="Hiller M."/>
            <person name="Vernes S.C."/>
            <person name="Myers E.W."/>
            <person name="Teeling E.C."/>
        </authorList>
    </citation>
    <scope>NUCLEOTIDE SEQUENCE [LARGE SCALE GENOMIC DNA]</scope>
    <source>
        <strain evidence="2">Bat1K_MPI-CBG_1</strain>
    </source>
</reference>
<feature type="region of interest" description="Disordered" evidence="1">
    <location>
        <begin position="200"/>
        <end position="249"/>
    </location>
</feature>
<dbReference type="AlphaFoldDB" id="A0A834A7Q2"/>
<evidence type="ECO:0000256" key="1">
    <source>
        <dbReference type="SAM" id="MobiDB-lite"/>
    </source>
</evidence>
<proteinExistence type="predicted"/>
<sequence>MARRWLPGCCPFWSPCGGLSLSRENLEDLAEAGPVLPQRPDHPQPGLSLTLLWGLQLGARHRPGEPLHMGWNLPNFGFLLQAVTMVMPRRTADKIIKLPTNQSRRLPSDNGRNRKRVPQVKADLVPSCRRTESRQTDPMCAREGRENPLLGRLHPMSTCAHRHMHTHPLETITTGRRTPAIIGPWMHLGTGAMRLVSERHAPGDPMSRGTQNHRMLRDVPSDPPGVLSSSDRAGGSLGRCESVSVSAVT</sequence>
<dbReference type="EMBL" id="JABVXQ010000006">
    <property type="protein sequence ID" value="KAF6104536.1"/>
    <property type="molecule type" value="Genomic_DNA"/>
</dbReference>
<protein>
    <submittedName>
        <fullName evidence="2">Uncharacterized protein</fullName>
    </submittedName>
</protein>
<name>A0A834A7Q2_9CHIR</name>
<evidence type="ECO:0000313" key="3">
    <source>
        <dbReference type="Proteomes" id="UP000664940"/>
    </source>
</evidence>
<accession>A0A834A7Q2</accession>
<evidence type="ECO:0000313" key="2">
    <source>
        <dbReference type="EMBL" id="KAF6104536.1"/>
    </source>
</evidence>
<dbReference type="Proteomes" id="UP000664940">
    <property type="component" value="Unassembled WGS sequence"/>
</dbReference>
<comment type="caution">
    <text evidence="2">The sequence shown here is derived from an EMBL/GenBank/DDBJ whole genome shotgun (WGS) entry which is preliminary data.</text>
</comment>
<gene>
    <name evidence="2" type="ORF">HJG60_011434</name>
</gene>
<organism evidence="2 3">
    <name type="scientific">Phyllostomus discolor</name>
    <name type="common">pale spear-nosed bat</name>
    <dbReference type="NCBI Taxonomy" id="89673"/>
    <lineage>
        <taxon>Eukaryota</taxon>
        <taxon>Metazoa</taxon>
        <taxon>Chordata</taxon>
        <taxon>Craniata</taxon>
        <taxon>Vertebrata</taxon>
        <taxon>Euteleostomi</taxon>
        <taxon>Mammalia</taxon>
        <taxon>Eutheria</taxon>
        <taxon>Laurasiatheria</taxon>
        <taxon>Chiroptera</taxon>
        <taxon>Yangochiroptera</taxon>
        <taxon>Phyllostomidae</taxon>
        <taxon>Phyllostominae</taxon>
        <taxon>Phyllostomus</taxon>
    </lineage>
</organism>